<evidence type="ECO:0000256" key="1">
    <source>
        <dbReference type="SAM" id="MobiDB-lite"/>
    </source>
</evidence>
<organism evidence="2 3">
    <name type="scientific">Microcystis aeruginosa NIES-2549</name>
    <dbReference type="NCBI Taxonomy" id="1641812"/>
    <lineage>
        <taxon>Bacteria</taxon>
        <taxon>Bacillati</taxon>
        <taxon>Cyanobacteriota</taxon>
        <taxon>Cyanophyceae</taxon>
        <taxon>Oscillatoriophycideae</taxon>
        <taxon>Chroococcales</taxon>
        <taxon>Microcystaceae</taxon>
        <taxon>Microcystis</taxon>
    </lineage>
</organism>
<proteinExistence type="predicted"/>
<evidence type="ECO:0000313" key="3">
    <source>
        <dbReference type="Proteomes" id="UP000034103"/>
    </source>
</evidence>
<feature type="region of interest" description="Disordered" evidence="1">
    <location>
        <begin position="120"/>
        <end position="149"/>
    </location>
</feature>
<keyword evidence="2" id="KW-0614">Plasmid</keyword>
<dbReference type="Proteomes" id="UP000034103">
    <property type="component" value="Plasmid p1"/>
</dbReference>
<sequence>MSKVISFSISDRYLDKLRSLYPALTDNLAVKQFVTDGLDSRLGNSLDGSLDDGLDDRVKTLIESWVDGLLEVRLDASVGKLITSLSERMARLEARLDDNLDGSLDDMERLLRLQREASIASPLPPSPSPSLPPDEPVQPAISEPDQPAIEDSEKKIVDSLDTLIGSPIGIDESGSEPDTDAIESLTSESDSSIEGEDAIETVTPEVSPSPPDQPAIGTVPGDSIDTEPDKGMNPNQAHEYLISKGIKDISYYYLNKWAKDKEGLIPWRGKNARKHLTLKDGLYFPTTD</sequence>
<geneLocation type="plasmid" evidence="2">
    <name>p1</name>
</geneLocation>
<dbReference type="EMBL" id="CP026286">
    <property type="protein sequence ID" value="AUW34296.1"/>
    <property type="molecule type" value="Genomic_DNA"/>
</dbReference>
<reference evidence="2 3" key="1">
    <citation type="journal article" date="2015" name="Genome Announc.">
        <title>Complete Genome Sequence of Microcystis aeruginosa NIES-2549, a Bloom-Forming Cyanobacterium from Lake Kasumigaura, Japan.</title>
        <authorList>
            <person name="Yamaguchi H."/>
            <person name="Suzuki S."/>
            <person name="Tanabe Y."/>
            <person name="Osana Y."/>
            <person name="Shimura Y."/>
            <person name="Ishida K."/>
            <person name="Kawachi M."/>
        </authorList>
    </citation>
    <scope>NUCLEOTIDE SEQUENCE [LARGE SCALE GENOMIC DNA]</scope>
    <source>
        <strain evidence="2 3">NIES-2549</strain>
        <plasmid evidence="3">Plasmid p1</plasmid>
    </source>
</reference>
<dbReference type="RefSeq" id="WP_103672906.1">
    <property type="nucleotide sequence ID" value="NZ_CP026286.1"/>
</dbReference>
<feature type="region of interest" description="Disordered" evidence="1">
    <location>
        <begin position="165"/>
        <end position="233"/>
    </location>
</feature>
<evidence type="ECO:0000313" key="2">
    <source>
        <dbReference type="EMBL" id="AUW34296.1"/>
    </source>
</evidence>
<name>A0A2I8YXD7_MICAE</name>
<accession>A0A2I8YXD7</accession>
<feature type="compositionally biased region" description="Pro residues" evidence="1">
    <location>
        <begin position="122"/>
        <end position="136"/>
    </location>
</feature>
<gene>
    <name evidence="2" type="ORF">myaer_p00035</name>
</gene>
<dbReference type="AlphaFoldDB" id="A0A2I8YXD7"/>
<protein>
    <submittedName>
        <fullName evidence="2">Uncharacterized protein</fullName>
    </submittedName>
</protein>